<feature type="compositionally biased region" description="Basic and acidic residues" evidence="3">
    <location>
        <begin position="25"/>
        <end position="36"/>
    </location>
</feature>
<dbReference type="SMART" id="SM00326">
    <property type="entry name" value="SH3"/>
    <property type="match status" value="1"/>
</dbReference>
<dbReference type="PANTHER" id="PTHR15176">
    <property type="entry name" value="NEPHROCYSTIN"/>
    <property type="match status" value="1"/>
</dbReference>
<gene>
    <name evidence="5" type="ORF">NBR_LOCUS8974</name>
</gene>
<evidence type="ECO:0000313" key="5">
    <source>
        <dbReference type="EMBL" id="VDL72563.1"/>
    </source>
</evidence>
<protein>
    <submittedName>
        <fullName evidence="7">Nephrocystin-1-like protein (inferred by orthology to a C. elegans protein)</fullName>
    </submittedName>
</protein>
<dbReference type="SUPFAM" id="SSF50044">
    <property type="entry name" value="SH3-domain"/>
    <property type="match status" value="1"/>
</dbReference>
<sequence>MKNVQSTEVQRMTALGQLEDLQERLLRVAPERDRTSSEGTSLSRGGDDSGRSFDKVTRERSPATQEPITLAVSQETPVMVHTPQPEAPAPSGRRASLMYDAASDEEDGGGEVEEQQLPAITEEREDSSTSSSQRPQQSFLPPGTEKRATLPPVQPQSAPQATVRSSSGQERSGPKGTQRPKGPPVGPPEQRQPPPAGLVVEGNVFVALASLRAAEPSDLNIVEGELLNVIQTRPDGWWTARNSKGDVGLVPKTYLRQATADDEARSAANTEAARRTEPRQSTGQRPPSPSQGLLAVSEQVGDAQEMDPHLSFACHLTPRLSHSNIGFHDLYWNYRDDKLRKRRVRVSKLVRLVRLEGMPRETGVCLIRTALYDRSRRTGRQIVSNVHAIRAEVKNRTWTFNTRTDTASSGVDYGDFVVRSNYNMADVVLLIEASHVVASQGGFEERSLGIITMDLIAKGEVTFSNKTYSESLRAENIFDRSSNGNSSATPHKIVLKVLDVPQELVALIDSMPDVLVFNPMFVRLYFFFRRYAGISLLRDRDNHLSAATSFLQLFMNTTFCVHKTAVMPPYRIWDSNALAARHQILKKCEDMLREHRSPSRFLLTEPCRPLNIYDYSFDLLGRHALD</sequence>
<feature type="domain" description="SH3" evidence="4">
    <location>
        <begin position="200"/>
        <end position="260"/>
    </location>
</feature>
<organism evidence="7">
    <name type="scientific">Nippostrongylus brasiliensis</name>
    <name type="common">Rat hookworm</name>
    <dbReference type="NCBI Taxonomy" id="27835"/>
    <lineage>
        <taxon>Eukaryota</taxon>
        <taxon>Metazoa</taxon>
        <taxon>Ecdysozoa</taxon>
        <taxon>Nematoda</taxon>
        <taxon>Chromadorea</taxon>
        <taxon>Rhabditida</taxon>
        <taxon>Rhabditina</taxon>
        <taxon>Rhabditomorpha</taxon>
        <taxon>Strongyloidea</taxon>
        <taxon>Heligmosomidae</taxon>
        <taxon>Nippostrongylus</taxon>
    </lineage>
</organism>
<feature type="compositionally biased region" description="Polar residues" evidence="3">
    <location>
        <begin position="155"/>
        <end position="170"/>
    </location>
</feature>
<feature type="compositionally biased region" description="Polar residues" evidence="3">
    <location>
        <begin position="62"/>
        <end position="76"/>
    </location>
</feature>
<evidence type="ECO:0000256" key="1">
    <source>
        <dbReference type="ARBA" id="ARBA00022443"/>
    </source>
</evidence>
<dbReference type="OMA" id="VRFEKMP"/>
<dbReference type="AlphaFoldDB" id="A0A158QYT2"/>
<dbReference type="Gene3D" id="2.30.30.40">
    <property type="entry name" value="SH3 Domains"/>
    <property type="match status" value="1"/>
</dbReference>
<evidence type="ECO:0000313" key="7">
    <source>
        <dbReference type="WBParaSite" id="NBR_0000897301-mRNA-1"/>
    </source>
</evidence>
<proteinExistence type="predicted"/>
<evidence type="ECO:0000256" key="3">
    <source>
        <dbReference type="SAM" id="MobiDB-lite"/>
    </source>
</evidence>
<reference evidence="5 6" key="2">
    <citation type="submission" date="2018-11" db="EMBL/GenBank/DDBJ databases">
        <authorList>
            <consortium name="Pathogen Informatics"/>
        </authorList>
    </citation>
    <scope>NUCLEOTIDE SEQUENCE [LARGE SCALE GENOMIC DNA]</scope>
</reference>
<feature type="compositionally biased region" description="Basic and acidic residues" evidence="3">
    <location>
        <begin position="45"/>
        <end position="61"/>
    </location>
</feature>
<keyword evidence="6" id="KW-1185">Reference proteome</keyword>
<dbReference type="InterPro" id="IPR001452">
    <property type="entry name" value="SH3_domain"/>
</dbReference>
<dbReference type="GO" id="GO:0005929">
    <property type="term" value="C:cilium"/>
    <property type="evidence" value="ECO:0007669"/>
    <property type="project" value="TreeGrafter"/>
</dbReference>
<reference evidence="7" key="1">
    <citation type="submission" date="2016-04" db="UniProtKB">
        <authorList>
            <consortium name="WormBaseParasite"/>
        </authorList>
    </citation>
    <scope>IDENTIFICATION</scope>
</reference>
<dbReference type="Pfam" id="PF00018">
    <property type="entry name" value="SH3_1"/>
    <property type="match status" value="1"/>
</dbReference>
<dbReference type="GO" id="GO:0005737">
    <property type="term" value="C:cytoplasm"/>
    <property type="evidence" value="ECO:0007669"/>
    <property type="project" value="TreeGrafter"/>
</dbReference>
<dbReference type="Proteomes" id="UP000271162">
    <property type="component" value="Unassembled WGS sequence"/>
</dbReference>
<dbReference type="PROSITE" id="PS50002">
    <property type="entry name" value="SH3"/>
    <property type="match status" value="1"/>
</dbReference>
<feature type="compositionally biased region" description="Pro residues" evidence="3">
    <location>
        <begin position="181"/>
        <end position="196"/>
    </location>
</feature>
<dbReference type="InterPro" id="IPR036028">
    <property type="entry name" value="SH3-like_dom_sf"/>
</dbReference>
<dbReference type="EMBL" id="UYSL01020073">
    <property type="protein sequence ID" value="VDL72563.1"/>
    <property type="molecule type" value="Genomic_DNA"/>
</dbReference>
<evidence type="ECO:0000256" key="2">
    <source>
        <dbReference type="PROSITE-ProRule" id="PRU00192"/>
    </source>
</evidence>
<evidence type="ECO:0000313" key="6">
    <source>
        <dbReference type="Proteomes" id="UP000271162"/>
    </source>
</evidence>
<evidence type="ECO:0000259" key="4">
    <source>
        <dbReference type="PROSITE" id="PS50002"/>
    </source>
</evidence>
<name>A0A158QYT2_NIPBR</name>
<feature type="compositionally biased region" description="Low complexity" evidence="3">
    <location>
        <begin position="128"/>
        <end position="138"/>
    </location>
</feature>
<dbReference type="WBParaSite" id="NBR_0000897301-mRNA-1">
    <property type="protein sequence ID" value="NBR_0000897301-mRNA-1"/>
    <property type="gene ID" value="NBR_0000897301"/>
</dbReference>
<dbReference type="GO" id="GO:0090251">
    <property type="term" value="P:protein localization involved in establishment of planar polarity"/>
    <property type="evidence" value="ECO:0007669"/>
    <property type="project" value="TreeGrafter"/>
</dbReference>
<dbReference type="PANTHER" id="PTHR15176:SF1">
    <property type="entry name" value="NEPHROCYSTIN-1"/>
    <property type="match status" value="1"/>
</dbReference>
<keyword evidence="1 2" id="KW-0728">SH3 domain</keyword>
<dbReference type="STRING" id="27835.A0A158QYT2"/>
<dbReference type="InterPro" id="IPR039687">
    <property type="entry name" value="NPHP1"/>
</dbReference>
<feature type="region of interest" description="Disordered" evidence="3">
    <location>
        <begin position="25"/>
        <end position="197"/>
    </location>
</feature>
<feature type="region of interest" description="Disordered" evidence="3">
    <location>
        <begin position="258"/>
        <end position="292"/>
    </location>
</feature>
<accession>A0A158QYT2</accession>
<feature type="compositionally biased region" description="Acidic residues" evidence="3">
    <location>
        <begin position="102"/>
        <end position="114"/>
    </location>
</feature>